<comment type="caution">
    <text evidence="2">The sequence shown here is derived from an EMBL/GenBank/DDBJ whole genome shotgun (WGS) entry which is preliminary data.</text>
</comment>
<feature type="domain" description="Reverse transcriptase Ty1/copia-type" evidence="1">
    <location>
        <begin position="1"/>
        <end position="61"/>
    </location>
</feature>
<organism evidence="2 3">
    <name type="scientific">Lithospermum erythrorhizon</name>
    <name type="common">Purple gromwell</name>
    <name type="synonym">Lithospermum officinale var. erythrorhizon</name>
    <dbReference type="NCBI Taxonomy" id="34254"/>
    <lineage>
        <taxon>Eukaryota</taxon>
        <taxon>Viridiplantae</taxon>
        <taxon>Streptophyta</taxon>
        <taxon>Embryophyta</taxon>
        <taxon>Tracheophyta</taxon>
        <taxon>Spermatophyta</taxon>
        <taxon>Magnoliopsida</taxon>
        <taxon>eudicotyledons</taxon>
        <taxon>Gunneridae</taxon>
        <taxon>Pentapetalae</taxon>
        <taxon>asterids</taxon>
        <taxon>lamiids</taxon>
        <taxon>Boraginales</taxon>
        <taxon>Boraginaceae</taxon>
        <taxon>Boraginoideae</taxon>
        <taxon>Lithospermeae</taxon>
        <taxon>Lithospermum</taxon>
    </lineage>
</organism>
<accession>A0AAV3R465</accession>
<proteinExistence type="predicted"/>
<evidence type="ECO:0000259" key="1">
    <source>
        <dbReference type="Pfam" id="PF07727"/>
    </source>
</evidence>
<reference evidence="2 3" key="1">
    <citation type="submission" date="2024-01" db="EMBL/GenBank/DDBJ databases">
        <title>The complete chloroplast genome sequence of Lithospermum erythrorhizon: insights into the phylogenetic relationship among Boraginaceae species and the maternal lineages of purple gromwells.</title>
        <authorList>
            <person name="Okada T."/>
            <person name="Watanabe K."/>
        </authorList>
    </citation>
    <scope>NUCLEOTIDE SEQUENCE [LARGE SCALE GENOMIC DNA]</scope>
</reference>
<evidence type="ECO:0000313" key="2">
    <source>
        <dbReference type="EMBL" id="GAA0171217.1"/>
    </source>
</evidence>
<gene>
    <name evidence="2" type="ORF">LIER_25303</name>
</gene>
<dbReference type="Pfam" id="PF07727">
    <property type="entry name" value="RVT_2"/>
    <property type="match status" value="1"/>
</dbReference>
<dbReference type="InterPro" id="IPR013103">
    <property type="entry name" value="RVT_2"/>
</dbReference>
<keyword evidence="3" id="KW-1185">Reference proteome</keyword>
<evidence type="ECO:0000313" key="3">
    <source>
        <dbReference type="Proteomes" id="UP001454036"/>
    </source>
</evidence>
<dbReference type="Proteomes" id="UP001454036">
    <property type="component" value="Unassembled WGS sequence"/>
</dbReference>
<name>A0AAV3R465_LITER</name>
<dbReference type="EMBL" id="BAABME010007578">
    <property type="protein sequence ID" value="GAA0171217.1"/>
    <property type="molecule type" value="Genomic_DNA"/>
</dbReference>
<protein>
    <recommendedName>
        <fullName evidence="1">Reverse transcriptase Ty1/copia-type domain-containing protein</fullName>
    </recommendedName>
</protein>
<sequence length="101" mass="11750">MDVKSTFLNGVVDEEVYVEQPKVFVANSCPKHVYRLKKALYEFKQAPRAWHYFIRELVEDKVILLKHVSIEKQLADIFTKALDATKFKSLRSSFGLCVLDK</sequence>
<dbReference type="AlphaFoldDB" id="A0AAV3R465"/>